<dbReference type="OrthoDB" id="1738562at2759"/>
<dbReference type="Proteomes" id="UP000325315">
    <property type="component" value="Unassembled WGS sequence"/>
</dbReference>
<gene>
    <name evidence="1" type="ORF">EPI10_015476</name>
</gene>
<organism evidence="1 2">
    <name type="scientific">Gossypium australe</name>
    <dbReference type="NCBI Taxonomy" id="47621"/>
    <lineage>
        <taxon>Eukaryota</taxon>
        <taxon>Viridiplantae</taxon>
        <taxon>Streptophyta</taxon>
        <taxon>Embryophyta</taxon>
        <taxon>Tracheophyta</taxon>
        <taxon>Spermatophyta</taxon>
        <taxon>Magnoliopsida</taxon>
        <taxon>eudicotyledons</taxon>
        <taxon>Gunneridae</taxon>
        <taxon>Pentapetalae</taxon>
        <taxon>rosids</taxon>
        <taxon>malvids</taxon>
        <taxon>Malvales</taxon>
        <taxon>Malvaceae</taxon>
        <taxon>Malvoideae</taxon>
        <taxon>Gossypium</taxon>
    </lineage>
</organism>
<sequence>MKEVIKKEIIKWLDAGIIYPISDRGVTDNNKFIPTHTVTGWRVCMDYQKLNKVTRKDHFPLSFIEKMLDKLMDKAFYCFLDGYSEYNQIVIAPTDQEKTTFTCLYGTFAFR</sequence>
<dbReference type="AlphaFoldDB" id="A0A5B6VL07"/>
<evidence type="ECO:0000313" key="2">
    <source>
        <dbReference type="Proteomes" id="UP000325315"/>
    </source>
</evidence>
<reference evidence="2" key="1">
    <citation type="journal article" date="2019" name="Plant Biotechnol. J.">
        <title>Genome sequencing of the Australian wild diploid species Gossypium australe highlights disease resistance and delayed gland morphogenesis.</title>
        <authorList>
            <person name="Cai Y."/>
            <person name="Cai X."/>
            <person name="Wang Q."/>
            <person name="Wang P."/>
            <person name="Zhang Y."/>
            <person name="Cai C."/>
            <person name="Xu Y."/>
            <person name="Wang K."/>
            <person name="Zhou Z."/>
            <person name="Wang C."/>
            <person name="Geng S."/>
            <person name="Li B."/>
            <person name="Dong Q."/>
            <person name="Hou Y."/>
            <person name="Wang H."/>
            <person name="Ai P."/>
            <person name="Liu Z."/>
            <person name="Yi F."/>
            <person name="Sun M."/>
            <person name="An G."/>
            <person name="Cheng J."/>
            <person name="Zhang Y."/>
            <person name="Shi Q."/>
            <person name="Xie Y."/>
            <person name="Shi X."/>
            <person name="Chang Y."/>
            <person name="Huang F."/>
            <person name="Chen Y."/>
            <person name="Hong S."/>
            <person name="Mi L."/>
            <person name="Sun Q."/>
            <person name="Zhang L."/>
            <person name="Zhou B."/>
            <person name="Peng R."/>
            <person name="Zhang X."/>
            <person name="Liu F."/>
        </authorList>
    </citation>
    <scope>NUCLEOTIDE SEQUENCE [LARGE SCALE GENOMIC DNA]</scope>
    <source>
        <strain evidence="2">cv. PA1801</strain>
    </source>
</reference>
<dbReference type="Gene3D" id="3.10.10.10">
    <property type="entry name" value="HIV Type 1 Reverse Transcriptase, subunit A, domain 1"/>
    <property type="match status" value="1"/>
</dbReference>
<accession>A0A5B6VL07</accession>
<protein>
    <submittedName>
        <fullName evidence="1">RNA-directed DNA polymerase-like protein</fullName>
    </submittedName>
</protein>
<dbReference type="PANTHER" id="PTHR24559:SF444">
    <property type="entry name" value="REVERSE TRANSCRIPTASE DOMAIN-CONTAINING PROTEIN"/>
    <property type="match status" value="1"/>
</dbReference>
<dbReference type="Gene3D" id="3.30.70.270">
    <property type="match status" value="1"/>
</dbReference>
<comment type="caution">
    <text evidence="1">The sequence shown here is derived from an EMBL/GenBank/DDBJ whole genome shotgun (WGS) entry which is preliminary data.</text>
</comment>
<dbReference type="PANTHER" id="PTHR24559">
    <property type="entry name" value="TRANSPOSON TY3-I GAG-POL POLYPROTEIN"/>
    <property type="match status" value="1"/>
</dbReference>
<keyword evidence="1" id="KW-0808">Transferase</keyword>
<keyword evidence="2" id="KW-1185">Reference proteome</keyword>
<evidence type="ECO:0000313" key="1">
    <source>
        <dbReference type="EMBL" id="KAA3469715.1"/>
    </source>
</evidence>
<dbReference type="GO" id="GO:0003964">
    <property type="term" value="F:RNA-directed DNA polymerase activity"/>
    <property type="evidence" value="ECO:0007669"/>
    <property type="project" value="UniProtKB-KW"/>
</dbReference>
<dbReference type="SUPFAM" id="SSF56672">
    <property type="entry name" value="DNA/RNA polymerases"/>
    <property type="match status" value="1"/>
</dbReference>
<name>A0A5B6VL07_9ROSI</name>
<proteinExistence type="predicted"/>
<keyword evidence="1" id="KW-0548">Nucleotidyltransferase</keyword>
<dbReference type="InterPro" id="IPR043502">
    <property type="entry name" value="DNA/RNA_pol_sf"/>
</dbReference>
<dbReference type="InterPro" id="IPR043128">
    <property type="entry name" value="Rev_trsase/Diguanyl_cyclase"/>
</dbReference>
<keyword evidence="1" id="KW-0695">RNA-directed DNA polymerase</keyword>
<dbReference type="InterPro" id="IPR053134">
    <property type="entry name" value="RNA-dir_DNA_polymerase"/>
</dbReference>
<dbReference type="EMBL" id="SMMG02000006">
    <property type="protein sequence ID" value="KAA3469715.1"/>
    <property type="molecule type" value="Genomic_DNA"/>
</dbReference>